<evidence type="ECO:0000256" key="1">
    <source>
        <dbReference type="SAM" id="MobiDB-lite"/>
    </source>
</evidence>
<dbReference type="AlphaFoldDB" id="A0A554A0I0"/>
<dbReference type="EMBL" id="VLXZ01000004">
    <property type="protein sequence ID" value="TSB47146.1"/>
    <property type="molecule type" value="Genomic_DNA"/>
</dbReference>
<dbReference type="Proteomes" id="UP000318521">
    <property type="component" value="Unassembled WGS sequence"/>
</dbReference>
<keyword evidence="3" id="KW-1185">Reference proteome</keyword>
<feature type="region of interest" description="Disordered" evidence="1">
    <location>
        <begin position="98"/>
        <end position="174"/>
    </location>
</feature>
<feature type="region of interest" description="Disordered" evidence="1">
    <location>
        <begin position="356"/>
        <end position="397"/>
    </location>
</feature>
<reference evidence="2 3" key="1">
    <citation type="submission" date="2019-07" db="EMBL/GenBank/DDBJ databases">
        <authorList>
            <person name="Park Y.J."/>
            <person name="Jeong S.E."/>
            <person name="Jung H.S."/>
        </authorList>
    </citation>
    <scope>NUCLEOTIDE SEQUENCE [LARGE SCALE GENOMIC DNA]</scope>
    <source>
        <strain evidence="3">P16(2019)</strain>
    </source>
</reference>
<name>A0A554A0I0_9BACI</name>
<protein>
    <submittedName>
        <fullName evidence="2">Uncharacterized protein</fullName>
    </submittedName>
</protein>
<dbReference type="RefSeq" id="WP_143848376.1">
    <property type="nucleotide sequence ID" value="NZ_VLXZ01000004.1"/>
</dbReference>
<feature type="compositionally biased region" description="Polar residues" evidence="1">
    <location>
        <begin position="110"/>
        <end position="123"/>
    </location>
</feature>
<gene>
    <name evidence="2" type="ORF">FN960_09055</name>
</gene>
<feature type="compositionally biased region" description="Basic and acidic residues" evidence="1">
    <location>
        <begin position="124"/>
        <end position="158"/>
    </location>
</feature>
<evidence type="ECO:0000313" key="2">
    <source>
        <dbReference type="EMBL" id="TSB47146.1"/>
    </source>
</evidence>
<sequence length="415" mass="47779">MSDTYFRVYSGLMSPEHRERIGKAIWVFLWLIDRTTGESKDGQGSGVVFHGNPVPFRIIHDELGIPIPTVKAHCDLLKKEGYISVKASTRGNIIHVMKSKKWNKSETDHSNNGTSRSENGIQHSKNETHHSDNGTQDSDDHSKNETERSENGTEHSKNDPSILKDNINNNLKDKENKELKEAATNSESMKIDLLNEFVRLRGSGFNWSPNDEQSATEILNTGVPVEKAIELMQEMFSAHQPKHSRDRINSLSYCVGYILDKHQRDSDNDQTQEGPAAELAEKFLQSMLKIMPDFSKPDMAQWTYDMQRILNSGRSPKKIIEVMEFAHADAFWKSKIIAPGKLVDKARFDSLAIQKQSEQKKKFGGRRNERKDQMPKWFEEEKNNRESQTPDDDSNEQTFEDMLRELRERKQQHTY</sequence>
<organism evidence="2 3">
    <name type="scientific">Alkalicoccobacillus porphyridii</name>
    <dbReference type="NCBI Taxonomy" id="2597270"/>
    <lineage>
        <taxon>Bacteria</taxon>
        <taxon>Bacillati</taxon>
        <taxon>Bacillota</taxon>
        <taxon>Bacilli</taxon>
        <taxon>Bacillales</taxon>
        <taxon>Bacillaceae</taxon>
        <taxon>Alkalicoccobacillus</taxon>
    </lineage>
</organism>
<proteinExistence type="predicted"/>
<accession>A0A554A0I0</accession>
<evidence type="ECO:0000313" key="3">
    <source>
        <dbReference type="Proteomes" id="UP000318521"/>
    </source>
</evidence>
<comment type="caution">
    <text evidence="2">The sequence shown here is derived from an EMBL/GenBank/DDBJ whole genome shotgun (WGS) entry which is preliminary data.</text>
</comment>
<feature type="compositionally biased region" description="Basic and acidic residues" evidence="1">
    <location>
        <begin position="357"/>
        <end position="385"/>
    </location>
</feature>
<dbReference type="OrthoDB" id="1821976at2"/>